<dbReference type="OrthoDB" id="9800283at2"/>
<dbReference type="Pfam" id="PF02597">
    <property type="entry name" value="ThiS"/>
    <property type="match status" value="1"/>
</dbReference>
<comment type="caution">
    <text evidence="1">The sequence shown here is derived from an EMBL/GenBank/DDBJ whole genome shotgun (WGS) entry which is preliminary data.</text>
</comment>
<dbReference type="InterPro" id="IPR003749">
    <property type="entry name" value="ThiS/MoaD-like"/>
</dbReference>
<dbReference type="Gene3D" id="3.10.20.30">
    <property type="match status" value="1"/>
</dbReference>
<gene>
    <name evidence="1" type="primary">thiS</name>
    <name evidence="1" type="ORF">Lboz_2868</name>
</gene>
<dbReference type="Proteomes" id="UP000054695">
    <property type="component" value="Unassembled WGS sequence"/>
</dbReference>
<dbReference type="InterPro" id="IPR016155">
    <property type="entry name" value="Mopterin_synth/thiamin_S_b"/>
</dbReference>
<accession>A0A0W0RJS8</accession>
<dbReference type="AlphaFoldDB" id="A0A0W0RJS8"/>
<proteinExistence type="predicted"/>
<dbReference type="CDD" id="cd00565">
    <property type="entry name" value="Ubl_ThiS"/>
    <property type="match status" value="1"/>
</dbReference>
<dbReference type="PANTHER" id="PTHR34472:SF1">
    <property type="entry name" value="SULFUR CARRIER PROTEIN THIS"/>
    <property type="match status" value="1"/>
</dbReference>
<dbReference type="InterPro" id="IPR010035">
    <property type="entry name" value="Thi_S"/>
</dbReference>
<reference evidence="1 2" key="1">
    <citation type="submission" date="2015-11" db="EMBL/GenBank/DDBJ databases">
        <title>Genomic analysis of 38 Legionella species identifies large and diverse effector repertoires.</title>
        <authorList>
            <person name="Burstein D."/>
            <person name="Amaro F."/>
            <person name="Zusman T."/>
            <person name="Lifshitz Z."/>
            <person name="Cohen O."/>
            <person name="Gilbert J.A."/>
            <person name="Pupko T."/>
            <person name="Shuman H.A."/>
            <person name="Segal G."/>
        </authorList>
    </citation>
    <scope>NUCLEOTIDE SEQUENCE [LARGE SCALE GENOMIC DNA]</scope>
    <source>
        <strain evidence="1 2">WIGA</strain>
    </source>
</reference>
<evidence type="ECO:0000313" key="1">
    <source>
        <dbReference type="EMBL" id="KTC71291.1"/>
    </source>
</evidence>
<dbReference type="STRING" id="447.Lboz_2868"/>
<protein>
    <submittedName>
        <fullName evidence="1">Thiamine biosynthesis protein ThiS</fullName>
    </submittedName>
</protein>
<keyword evidence="2" id="KW-1185">Reference proteome</keyword>
<dbReference type="PANTHER" id="PTHR34472">
    <property type="entry name" value="SULFUR CARRIER PROTEIN THIS"/>
    <property type="match status" value="1"/>
</dbReference>
<organism evidence="1 2">
    <name type="scientific">Legionella bozemanae</name>
    <name type="common">Fluoribacter bozemanae</name>
    <dbReference type="NCBI Taxonomy" id="447"/>
    <lineage>
        <taxon>Bacteria</taxon>
        <taxon>Pseudomonadati</taxon>
        <taxon>Pseudomonadota</taxon>
        <taxon>Gammaproteobacteria</taxon>
        <taxon>Legionellales</taxon>
        <taxon>Legionellaceae</taxon>
        <taxon>Legionella</taxon>
    </lineage>
</organism>
<name>A0A0W0RJS8_LEGBO</name>
<dbReference type="RefSeq" id="WP_058460449.1">
    <property type="nucleotide sequence ID" value="NZ_CAAAIY010000002.1"/>
</dbReference>
<sequence length="66" mass="7223">MIIYVNDKPLTLDTSCTLQEMLAQREGIAAHVAIAINNQFVPKSMFSSTILCEGDRVDLIIPMQGG</sequence>
<dbReference type="SUPFAM" id="SSF54285">
    <property type="entry name" value="MoaD/ThiS"/>
    <property type="match status" value="1"/>
</dbReference>
<dbReference type="EMBL" id="LNXU01000032">
    <property type="protein sequence ID" value="KTC71291.1"/>
    <property type="molecule type" value="Genomic_DNA"/>
</dbReference>
<dbReference type="InterPro" id="IPR012675">
    <property type="entry name" value="Beta-grasp_dom_sf"/>
</dbReference>
<dbReference type="NCBIfam" id="TIGR01683">
    <property type="entry name" value="thiS"/>
    <property type="match status" value="1"/>
</dbReference>
<evidence type="ECO:0000313" key="2">
    <source>
        <dbReference type="Proteomes" id="UP000054695"/>
    </source>
</evidence>
<dbReference type="PATRIC" id="fig|447.4.peg.3054"/>